<keyword evidence="1" id="KW-0547">Nucleotide-binding</keyword>
<keyword evidence="4" id="KW-0723">Serine/threonine-protein kinase</keyword>
<evidence type="ECO:0000313" key="4">
    <source>
        <dbReference type="EMBL" id="QJT09502.1"/>
    </source>
</evidence>
<dbReference type="EMBL" id="CP039543">
    <property type="protein sequence ID" value="QJT09502.1"/>
    <property type="molecule type" value="Genomic_DNA"/>
</dbReference>
<evidence type="ECO:0000256" key="2">
    <source>
        <dbReference type="ARBA" id="ARBA00022840"/>
    </source>
</evidence>
<dbReference type="GO" id="GO:0004674">
    <property type="term" value="F:protein serine/threonine kinase activity"/>
    <property type="evidence" value="ECO:0007669"/>
    <property type="project" value="UniProtKB-KW"/>
</dbReference>
<feature type="domain" description="Protein kinase" evidence="3">
    <location>
        <begin position="7"/>
        <end position="256"/>
    </location>
</feature>
<evidence type="ECO:0000313" key="5">
    <source>
        <dbReference type="Proteomes" id="UP000503251"/>
    </source>
</evidence>
<evidence type="ECO:0000259" key="3">
    <source>
        <dbReference type="PROSITE" id="PS50011"/>
    </source>
</evidence>
<dbReference type="RefSeq" id="WP_171267422.1">
    <property type="nucleotide sequence ID" value="NZ_CP039543.1"/>
</dbReference>
<reference evidence="4 5" key="1">
    <citation type="submission" date="2019-04" db="EMBL/GenBank/DDBJ databases">
        <title>Isolation and culture of sulfate reducing bacteria from the cold seep of the South China Sea.</title>
        <authorList>
            <person name="Sun C."/>
            <person name="Liu R."/>
        </authorList>
    </citation>
    <scope>NUCLEOTIDE SEQUENCE [LARGE SCALE GENOMIC DNA]</scope>
    <source>
        <strain evidence="4 5">CS1</strain>
    </source>
</reference>
<proteinExistence type="predicted"/>
<dbReference type="PANTHER" id="PTHR24346">
    <property type="entry name" value="MAP/MICROTUBULE AFFINITY-REGULATING KINASE"/>
    <property type="match status" value="1"/>
</dbReference>
<dbReference type="PROSITE" id="PS50011">
    <property type="entry name" value="PROTEIN_KINASE_DOM"/>
    <property type="match status" value="1"/>
</dbReference>
<keyword evidence="4" id="KW-0418">Kinase</keyword>
<name>A0ABX6NFZ8_9BACT</name>
<dbReference type="SMART" id="SM00220">
    <property type="entry name" value="S_TKc"/>
    <property type="match status" value="1"/>
</dbReference>
<accession>A0ABX6NFZ8</accession>
<keyword evidence="4" id="KW-0808">Transferase</keyword>
<keyword evidence="5" id="KW-1185">Reference proteome</keyword>
<dbReference type="InterPro" id="IPR011009">
    <property type="entry name" value="Kinase-like_dom_sf"/>
</dbReference>
<dbReference type="Pfam" id="PF00069">
    <property type="entry name" value="Pkinase"/>
    <property type="match status" value="1"/>
</dbReference>
<gene>
    <name evidence="4" type="ORF">E8L03_11375</name>
</gene>
<sequence>MNLPDRYESQGQVLSGGMGDVHVFRDRNLNRNVAIKIIQDDFFADRLLDEVRAFKRVLSKHVVEIYDIIQADDGVAIIEEYLPGEELRHPEEGLCREHFLRTIYQIASGLCEIHDSGLIHRDIKPFNMKFDGEGVLKIFDFGLARQFGVDSSTRGFRGTPGFAAPELYQDATFDFTPAIDVYAFGVTCLYYALGDLPEELTRFRSRDFQLTLFSNLTSNLLPRDLQSILDRTLEFYPSSRPSMLEVKNLIERHLLFNKHRALLILNGGSHFLGEDRPRVTVRAGSKGKIGIHYDGLYFKIQSFEGDVMINNTDAEEGMILPGACVISFGRPETEGRVHVTFDISHPGVVL</sequence>
<dbReference type="InterPro" id="IPR000719">
    <property type="entry name" value="Prot_kinase_dom"/>
</dbReference>
<dbReference type="CDD" id="cd14014">
    <property type="entry name" value="STKc_PknB_like"/>
    <property type="match status" value="1"/>
</dbReference>
<keyword evidence="2" id="KW-0067">ATP-binding</keyword>
<dbReference type="Gene3D" id="1.10.510.10">
    <property type="entry name" value="Transferase(Phosphotransferase) domain 1"/>
    <property type="match status" value="1"/>
</dbReference>
<dbReference type="Proteomes" id="UP000503251">
    <property type="component" value="Chromosome"/>
</dbReference>
<dbReference type="SUPFAM" id="SSF56112">
    <property type="entry name" value="Protein kinase-like (PK-like)"/>
    <property type="match status" value="1"/>
</dbReference>
<protein>
    <submittedName>
        <fullName evidence="4">Serine/threonine protein kinase</fullName>
    </submittedName>
</protein>
<dbReference type="PANTHER" id="PTHR24346:SF30">
    <property type="entry name" value="MATERNAL EMBRYONIC LEUCINE ZIPPER KINASE"/>
    <property type="match status" value="1"/>
</dbReference>
<evidence type="ECO:0000256" key="1">
    <source>
        <dbReference type="ARBA" id="ARBA00022741"/>
    </source>
</evidence>
<organism evidence="4 5">
    <name type="scientific">Oceanidesulfovibrio marinus</name>
    <dbReference type="NCBI Taxonomy" id="370038"/>
    <lineage>
        <taxon>Bacteria</taxon>
        <taxon>Pseudomonadati</taxon>
        <taxon>Thermodesulfobacteriota</taxon>
        <taxon>Desulfovibrionia</taxon>
        <taxon>Desulfovibrionales</taxon>
        <taxon>Desulfovibrionaceae</taxon>
        <taxon>Oceanidesulfovibrio</taxon>
    </lineage>
</organism>